<feature type="domain" description="L-asparaginase N-terminal" evidence="5">
    <location>
        <begin position="6"/>
        <end position="196"/>
    </location>
</feature>
<reference evidence="8" key="1">
    <citation type="journal article" date="2019" name="Int. J. Syst. Evol. Microbiol.">
        <title>The Global Catalogue of Microorganisms (GCM) 10K type strain sequencing project: providing services to taxonomists for standard genome sequencing and annotation.</title>
        <authorList>
            <consortium name="The Broad Institute Genomics Platform"/>
            <consortium name="The Broad Institute Genome Sequencing Center for Infectious Disease"/>
            <person name="Wu L."/>
            <person name="Ma J."/>
        </authorList>
    </citation>
    <scope>NUCLEOTIDE SEQUENCE [LARGE SCALE GENOMIC DNA]</scope>
    <source>
        <strain evidence="8">KCTC 52165</strain>
    </source>
</reference>
<dbReference type="PROSITE" id="PS00144">
    <property type="entry name" value="ASN_GLN_ASE_1"/>
    <property type="match status" value="1"/>
</dbReference>
<evidence type="ECO:0000256" key="4">
    <source>
        <dbReference type="PROSITE-ProRule" id="PRU10100"/>
    </source>
</evidence>
<dbReference type="InterPro" id="IPR027475">
    <property type="entry name" value="Asparaginase/glutaminase_AS2"/>
</dbReference>
<dbReference type="CDD" id="cd08964">
    <property type="entry name" value="L-asparaginase_II"/>
    <property type="match status" value="1"/>
</dbReference>
<evidence type="ECO:0000256" key="1">
    <source>
        <dbReference type="ARBA" id="ARBA00010518"/>
    </source>
</evidence>
<dbReference type="RefSeq" id="WP_378225436.1">
    <property type="nucleotide sequence ID" value="NZ_JBHRTK010000034.1"/>
</dbReference>
<organism evidence="7 8">
    <name type="scientific">Aquamicrobium soli</name>
    <dbReference type="NCBI Taxonomy" id="1811518"/>
    <lineage>
        <taxon>Bacteria</taxon>
        <taxon>Pseudomonadati</taxon>
        <taxon>Pseudomonadota</taxon>
        <taxon>Alphaproteobacteria</taxon>
        <taxon>Hyphomicrobiales</taxon>
        <taxon>Phyllobacteriaceae</taxon>
        <taxon>Aquamicrobium</taxon>
    </lineage>
</organism>
<dbReference type="PRINTS" id="PR00139">
    <property type="entry name" value="ASNGLNASE"/>
</dbReference>
<dbReference type="InterPro" id="IPR006034">
    <property type="entry name" value="Asparaginase/glutaminase-like"/>
</dbReference>
<accession>A0ABV7KK52</accession>
<protein>
    <submittedName>
        <fullName evidence="7">Asparaginase</fullName>
    </submittedName>
</protein>
<evidence type="ECO:0000313" key="8">
    <source>
        <dbReference type="Proteomes" id="UP001595583"/>
    </source>
</evidence>
<dbReference type="Gene3D" id="3.40.50.1170">
    <property type="entry name" value="L-asparaginase, N-terminal domain"/>
    <property type="match status" value="1"/>
</dbReference>
<dbReference type="Pfam" id="PF17763">
    <property type="entry name" value="Asparaginase_C"/>
    <property type="match status" value="1"/>
</dbReference>
<evidence type="ECO:0000259" key="5">
    <source>
        <dbReference type="Pfam" id="PF00710"/>
    </source>
</evidence>
<keyword evidence="2" id="KW-0378">Hydrolase</keyword>
<dbReference type="Gene3D" id="3.40.50.40">
    <property type="match status" value="1"/>
</dbReference>
<keyword evidence="8" id="KW-1185">Reference proteome</keyword>
<evidence type="ECO:0000259" key="6">
    <source>
        <dbReference type="Pfam" id="PF17763"/>
    </source>
</evidence>
<dbReference type="EMBL" id="JBHRTK010000034">
    <property type="protein sequence ID" value="MFC3209226.1"/>
    <property type="molecule type" value="Genomic_DNA"/>
</dbReference>
<dbReference type="InterPro" id="IPR037152">
    <property type="entry name" value="L-asparaginase_N_sf"/>
</dbReference>
<dbReference type="InterPro" id="IPR036152">
    <property type="entry name" value="Asp/glu_Ase-like_sf"/>
</dbReference>
<proteinExistence type="inferred from homology"/>
<dbReference type="InterPro" id="IPR020827">
    <property type="entry name" value="Asparaginase/glutaminase_AS1"/>
</dbReference>
<feature type="domain" description="Asparaginase/glutaminase C-terminal" evidence="6">
    <location>
        <begin position="209"/>
        <end position="320"/>
    </location>
</feature>
<name>A0ABV7KK52_9HYPH</name>
<dbReference type="SUPFAM" id="SSF53774">
    <property type="entry name" value="Glutaminase/Asparaginase"/>
    <property type="match status" value="1"/>
</dbReference>
<dbReference type="PROSITE" id="PS51732">
    <property type="entry name" value="ASN_GLN_ASE_3"/>
    <property type="match status" value="1"/>
</dbReference>
<dbReference type="PIRSF" id="PIRSF001220">
    <property type="entry name" value="L-ASNase_gatD"/>
    <property type="match status" value="1"/>
</dbReference>
<dbReference type="InterPro" id="IPR027474">
    <property type="entry name" value="L-asparaginase_N"/>
</dbReference>
<comment type="caution">
    <text evidence="7">The sequence shown here is derived from an EMBL/GenBank/DDBJ whole genome shotgun (WGS) entry which is preliminary data.</text>
</comment>
<dbReference type="PIRSF" id="PIRSF500176">
    <property type="entry name" value="L_ASNase"/>
    <property type="match status" value="1"/>
</dbReference>
<feature type="active site" evidence="4">
    <location>
        <position position="91"/>
    </location>
</feature>
<dbReference type="PROSITE" id="PS00917">
    <property type="entry name" value="ASN_GLN_ASE_2"/>
    <property type="match status" value="1"/>
</dbReference>
<dbReference type="PANTHER" id="PTHR11707:SF28">
    <property type="entry name" value="60 KDA LYSOPHOSPHOLIPASE"/>
    <property type="match status" value="1"/>
</dbReference>
<dbReference type="Proteomes" id="UP001595583">
    <property type="component" value="Unassembled WGS sequence"/>
</dbReference>
<dbReference type="InterPro" id="IPR027473">
    <property type="entry name" value="L-asparaginase_C"/>
</dbReference>
<sequence length="328" mass="34983">MSGMRRICLITTGGTIASRRESKSGHVVASLSGPDLRSMLHDPLEGIELTVDEFCNIGSYAIDLPLCFRLAKHIQRKLEEGFDGVVVTHGTDTMEESAYMADLVVEAGKPVVFTGAQRAADEPDPDGPRNLTDAIRLAASDEAHGLGALICFEQEFHAARDVTKSHASRVDAFISQEHGKLGEVDGDRIVVHRRPVLRRTYRAKDVVPQVELIRIALGMDGRYLRFCAGNGATAIVLEGFGRGNAPPALGAAATELAGQGLPVVMTSRCQRGRVKPVYGNGGGKTLAEGGVIFAGDLSGHKARILVSVLLGAGYEGQRLRAEIEYLGG</sequence>
<dbReference type="PANTHER" id="PTHR11707">
    <property type="entry name" value="L-ASPARAGINASE"/>
    <property type="match status" value="1"/>
</dbReference>
<dbReference type="InterPro" id="IPR040919">
    <property type="entry name" value="Asparaginase_C"/>
</dbReference>
<dbReference type="SMART" id="SM00870">
    <property type="entry name" value="Asparaginase"/>
    <property type="match status" value="1"/>
</dbReference>
<comment type="similarity">
    <text evidence="1">Belongs to the asparaginase 1 family.</text>
</comment>
<evidence type="ECO:0000313" key="7">
    <source>
        <dbReference type="EMBL" id="MFC3209226.1"/>
    </source>
</evidence>
<dbReference type="InterPro" id="IPR004550">
    <property type="entry name" value="AsnASE_II"/>
</dbReference>
<gene>
    <name evidence="7" type="ORF">ACFOHJ_23680</name>
</gene>
<evidence type="ECO:0000256" key="2">
    <source>
        <dbReference type="ARBA" id="ARBA00022801"/>
    </source>
</evidence>
<dbReference type="SFLD" id="SFLDS00057">
    <property type="entry name" value="Glutaminase/Asparaginase"/>
    <property type="match status" value="1"/>
</dbReference>
<feature type="active site" evidence="3">
    <location>
        <position position="15"/>
    </location>
</feature>
<evidence type="ECO:0000256" key="3">
    <source>
        <dbReference type="PROSITE-ProRule" id="PRU10099"/>
    </source>
</evidence>
<dbReference type="Pfam" id="PF00710">
    <property type="entry name" value="Asparaginase"/>
    <property type="match status" value="1"/>
</dbReference>